<dbReference type="SUPFAM" id="SSF141571">
    <property type="entry name" value="Pentapeptide repeat-like"/>
    <property type="match status" value="1"/>
</dbReference>
<comment type="caution">
    <text evidence="1">The sequence shown here is derived from an EMBL/GenBank/DDBJ whole genome shotgun (WGS) entry which is preliminary data.</text>
</comment>
<name>A0AAE3TBV1_9RHOB</name>
<reference evidence="1" key="1">
    <citation type="submission" date="2023-03" db="EMBL/GenBank/DDBJ databases">
        <title>Multiphase analysis and comparison of six strains from genera Psychromarinibacter, Lutimaribacter, and Maritimibacter, including a novel species: Psychromarinibacter sediminicola sp. nov.</title>
        <authorList>
            <person name="Wang Y.-H."/>
            <person name="Ye M.-Q."/>
            <person name="Du Z.-J."/>
        </authorList>
    </citation>
    <scope>NUCLEOTIDE SEQUENCE</scope>
    <source>
        <strain evidence="1">C21-152</strain>
    </source>
</reference>
<proteinExistence type="predicted"/>
<dbReference type="Gene3D" id="2.160.20.80">
    <property type="entry name" value="E3 ubiquitin-protein ligase SopA"/>
    <property type="match status" value="1"/>
</dbReference>
<keyword evidence="2" id="KW-1185">Reference proteome</keyword>
<dbReference type="InterPro" id="IPR001646">
    <property type="entry name" value="5peptide_repeat"/>
</dbReference>
<dbReference type="PANTHER" id="PTHR14136">
    <property type="entry name" value="BTB_POZ DOMAIN-CONTAINING PROTEIN KCTD9"/>
    <property type="match status" value="1"/>
</dbReference>
<gene>
    <name evidence="1" type="ORF">P1J78_19805</name>
</gene>
<evidence type="ECO:0000313" key="2">
    <source>
        <dbReference type="Proteomes" id="UP001220964"/>
    </source>
</evidence>
<dbReference type="InterPro" id="IPR051082">
    <property type="entry name" value="Pentapeptide-BTB/POZ_domain"/>
</dbReference>
<dbReference type="Pfam" id="PF00805">
    <property type="entry name" value="Pentapeptide"/>
    <property type="match status" value="2"/>
</dbReference>
<dbReference type="PANTHER" id="PTHR14136:SF17">
    <property type="entry name" value="BTB_POZ DOMAIN-CONTAINING PROTEIN KCTD9"/>
    <property type="match status" value="1"/>
</dbReference>
<dbReference type="AlphaFoldDB" id="A0AAE3TBV1"/>
<protein>
    <submittedName>
        <fullName evidence="1">Pentapeptide repeat-containing protein</fullName>
    </submittedName>
</protein>
<organism evidence="1 2">
    <name type="scientific">Psychromarinibacter sediminicola</name>
    <dbReference type="NCBI Taxonomy" id="3033385"/>
    <lineage>
        <taxon>Bacteria</taxon>
        <taxon>Pseudomonadati</taxon>
        <taxon>Pseudomonadota</taxon>
        <taxon>Alphaproteobacteria</taxon>
        <taxon>Rhodobacterales</taxon>
        <taxon>Paracoccaceae</taxon>
        <taxon>Psychromarinibacter</taxon>
    </lineage>
</organism>
<accession>A0AAE3TBV1</accession>
<dbReference type="Proteomes" id="UP001220964">
    <property type="component" value="Unassembled WGS sequence"/>
</dbReference>
<sequence length="132" mass="14433">MTTFHIQSLLHQHVLWLESRGQKGSQLTLFDADFRGAELNGLNLSDAIIPGANFSGMVLEDIDFYGSNLASANFSNATLKNVQFIKSNLDYAVLTNTKVIGGSWFRATCIDAQVAGLTFSGTNLERTFPQLS</sequence>
<evidence type="ECO:0000313" key="1">
    <source>
        <dbReference type="EMBL" id="MDF0602995.1"/>
    </source>
</evidence>
<dbReference type="RefSeq" id="WP_275569118.1">
    <property type="nucleotide sequence ID" value="NZ_JARGYC010000069.1"/>
</dbReference>
<dbReference type="EMBL" id="JARGYC010000069">
    <property type="protein sequence ID" value="MDF0602995.1"/>
    <property type="molecule type" value="Genomic_DNA"/>
</dbReference>